<accession>A0A9N9H8V4</accession>
<dbReference type="EMBL" id="CAJVPP010004931">
    <property type="protein sequence ID" value="CAG8657409.1"/>
    <property type="molecule type" value="Genomic_DNA"/>
</dbReference>
<comment type="caution">
    <text evidence="1">The sequence shown here is derived from an EMBL/GenBank/DDBJ whole genome shotgun (WGS) entry which is preliminary data.</text>
</comment>
<reference evidence="1" key="1">
    <citation type="submission" date="2021-06" db="EMBL/GenBank/DDBJ databases">
        <authorList>
            <person name="Kallberg Y."/>
            <person name="Tangrot J."/>
            <person name="Rosling A."/>
        </authorList>
    </citation>
    <scope>NUCLEOTIDE SEQUENCE</scope>
    <source>
        <strain evidence="1">87-6 pot B 2015</strain>
    </source>
</reference>
<gene>
    <name evidence="1" type="ORF">FMOSSE_LOCUS11773</name>
</gene>
<dbReference type="Proteomes" id="UP000789375">
    <property type="component" value="Unassembled WGS sequence"/>
</dbReference>
<feature type="non-terminal residue" evidence="1">
    <location>
        <position position="435"/>
    </location>
</feature>
<keyword evidence="2" id="KW-1185">Reference proteome</keyword>
<proteinExistence type="predicted"/>
<evidence type="ECO:0000313" key="2">
    <source>
        <dbReference type="Proteomes" id="UP000789375"/>
    </source>
</evidence>
<evidence type="ECO:0000313" key="1">
    <source>
        <dbReference type="EMBL" id="CAG8657409.1"/>
    </source>
</evidence>
<sequence length="435" mass="51262">MKNTPSDKNIMYSKRKRTASVEAYPSGRAHSFTDRLPRNKKRVISSITKTVMRSDKYKYRSKASGTFNYELRLREALKDDPNSDKLLSLKRKWENDEYMYYWDTYVDEKKNRKVDKKVKKIKRQAHSDFHGHLDNRLKANISKKSPTGGNQTNNILVPQLTEFTDILHKTGEDQTQVQVNNDDAGFFDDLDEGNERNDEIEDIADNVLSSFVYEDKSSVLKNLENRLATTYKVVSHFDRQFPYTKELYNTFPDQMRTLENEWEKVEANIQKTTEERWNVSKMKELKLITEFSKPPYDDFSYKRDDELIWCQRIFIDLTRQFLRNRGALFDKEASELRYRSEIVNPLLAGAFEMIERSIWLETGEIENEIQKKYQVGFLEVVGNAFNNDITDRNIDLEKLYKAMSLSLWNQRAHLDNETSQQLSTLAVLVHGKCEH</sequence>
<protein>
    <submittedName>
        <fullName evidence="1">5045_t:CDS:1</fullName>
    </submittedName>
</protein>
<dbReference type="AlphaFoldDB" id="A0A9N9H8V4"/>
<organism evidence="1 2">
    <name type="scientific">Funneliformis mosseae</name>
    <name type="common">Endomycorrhizal fungus</name>
    <name type="synonym">Glomus mosseae</name>
    <dbReference type="NCBI Taxonomy" id="27381"/>
    <lineage>
        <taxon>Eukaryota</taxon>
        <taxon>Fungi</taxon>
        <taxon>Fungi incertae sedis</taxon>
        <taxon>Mucoromycota</taxon>
        <taxon>Glomeromycotina</taxon>
        <taxon>Glomeromycetes</taxon>
        <taxon>Glomerales</taxon>
        <taxon>Glomeraceae</taxon>
        <taxon>Funneliformis</taxon>
    </lineage>
</organism>
<name>A0A9N9H8V4_FUNMO</name>